<dbReference type="AlphaFoldDB" id="A0A2S6N173"/>
<keyword evidence="2" id="KW-1185">Reference proteome</keyword>
<evidence type="ECO:0008006" key="3">
    <source>
        <dbReference type="Google" id="ProtNLM"/>
    </source>
</evidence>
<dbReference type="Proteomes" id="UP000239089">
    <property type="component" value="Unassembled WGS sequence"/>
</dbReference>
<protein>
    <recommendedName>
        <fullName evidence="3">Methyltransferase type 11 domain-containing protein</fullName>
    </recommendedName>
</protein>
<evidence type="ECO:0000313" key="1">
    <source>
        <dbReference type="EMBL" id="PPQ28367.1"/>
    </source>
</evidence>
<organism evidence="1 2">
    <name type="scientific">Rhodoblastus sphagnicola</name>
    <dbReference type="NCBI Taxonomy" id="333368"/>
    <lineage>
        <taxon>Bacteria</taxon>
        <taxon>Pseudomonadati</taxon>
        <taxon>Pseudomonadota</taxon>
        <taxon>Alphaproteobacteria</taxon>
        <taxon>Hyphomicrobiales</taxon>
        <taxon>Rhodoblastaceae</taxon>
        <taxon>Rhodoblastus</taxon>
    </lineage>
</organism>
<gene>
    <name evidence="1" type="ORF">CCR94_17985</name>
</gene>
<accession>A0A2S6N173</accession>
<comment type="caution">
    <text evidence="1">The sequence shown here is derived from an EMBL/GenBank/DDBJ whole genome shotgun (WGS) entry which is preliminary data.</text>
</comment>
<evidence type="ECO:0000313" key="2">
    <source>
        <dbReference type="Proteomes" id="UP000239089"/>
    </source>
</evidence>
<sequence>MGIDLTGLRALNFAYRVYDFDFTSTVTLGRHEIHFWKQEFDTLRNNFDFAYDETLALGDFCEPLLQKLGARTITSIDASAFEGASFIHDFNRPVPESLHNQFDTFLDFGTIEHVFDVAQVIENIVKMIKPGGKILVVTNANGFPAHGLFQYSPEFFYSVFSERNGFRNTSIFLVDTSSPKLWHLIQRPAALKRRSEIPFEKQMMMVVFSTKSQDVDQLSVIQSDYEDTWTRFEAKDWSRWNAQDIPKWKKALHELVGPYAYRVAAQKLLSFGVRHKYRLDRTLINPDEVDPGSFVGKFVASATDMSLRAPIEIH</sequence>
<dbReference type="SUPFAM" id="SSF53335">
    <property type="entry name" value="S-adenosyl-L-methionine-dependent methyltransferases"/>
    <property type="match status" value="1"/>
</dbReference>
<name>A0A2S6N173_9HYPH</name>
<reference evidence="1 2" key="1">
    <citation type="journal article" date="2018" name="Arch. Microbiol.">
        <title>New insights into the metabolic potential of the phototrophic purple bacterium Rhodopila globiformis DSM 161(T) from its draft genome sequence and evidence for a vanadium-dependent nitrogenase.</title>
        <authorList>
            <person name="Imhoff J.F."/>
            <person name="Rahn T."/>
            <person name="Kunzel S."/>
            <person name="Neulinger S.C."/>
        </authorList>
    </citation>
    <scope>NUCLEOTIDE SEQUENCE [LARGE SCALE GENOMIC DNA]</scope>
    <source>
        <strain evidence="1 2">DSM 16996</strain>
    </source>
</reference>
<dbReference type="EMBL" id="NHSJ01000111">
    <property type="protein sequence ID" value="PPQ28367.1"/>
    <property type="molecule type" value="Genomic_DNA"/>
</dbReference>
<proteinExistence type="predicted"/>
<dbReference type="Gene3D" id="3.40.50.150">
    <property type="entry name" value="Vaccinia Virus protein VP39"/>
    <property type="match status" value="1"/>
</dbReference>
<dbReference type="InterPro" id="IPR029063">
    <property type="entry name" value="SAM-dependent_MTases_sf"/>
</dbReference>